<feature type="chain" id="PRO_5033437602" evidence="3">
    <location>
        <begin position="19"/>
        <end position="521"/>
    </location>
</feature>
<evidence type="ECO:0000313" key="7">
    <source>
        <dbReference type="Proteomes" id="UP000332933"/>
    </source>
</evidence>
<keyword evidence="3" id="KW-0732">Signal</keyword>
<dbReference type="EMBL" id="CAADRA010006431">
    <property type="protein sequence ID" value="VFT95503.1"/>
    <property type="molecule type" value="Genomic_DNA"/>
</dbReference>
<dbReference type="SUPFAM" id="SSF48056">
    <property type="entry name" value="Di-copper centre-containing domain"/>
    <property type="match status" value="1"/>
</dbReference>
<dbReference type="GO" id="GO:0046872">
    <property type="term" value="F:metal ion binding"/>
    <property type="evidence" value="ECO:0007669"/>
    <property type="project" value="UniProtKB-KW"/>
</dbReference>
<reference evidence="6 7" key="1">
    <citation type="submission" date="2019-03" db="EMBL/GenBank/DDBJ databases">
        <authorList>
            <person name="Gaulin E."/>
            <person name="Dumas B."/>
        </authorList>
    </citation>
    <scope>NUCLEOTIDE SEQUENCE [LARGE SCALE GENOMIC DNA]</scope>
    <source>
        <strain evidence="6">CBS 568.67</strain>
    </source>
</reference>
<reference evidence="5" key="2">
    <citation type="submission" date="2019-06" db="EMBL/GenBank/DDBJ databases">
        <title>Genomics analysis of Aphanomyces spp. identifies a new class of oomycete effector associated with host adaptation.</title>
        <authorList>
            <person name="Gaulin E."/>
        </authorList>
    </citation>
    <scope>NUCLEOTIDE SEQUENCE</scope>
    <source>
        <strain evidence="5">CBS 578.67</strain>
    </source>
</reference>
<dbReference type="InterPro" id="IPR002227">
    <property type="entry name" value="Tyrosinase_Cu-bd"/>
</dbReference>
<evidence type="ECO:0000256" key="3">
    <source>
        <dbReference type="SAM" id="SignalP"/>
    </source>
</evidence>
<dbReference type="InterPro" id="IPR050316">
    <property type="entry name" value="Tyrosinase/Hemocyanin"/>
</dbReference>
<evidence type="ECO:0000313" key="5">
    <source>
        <dbReference type="EMBL" id="KAF0689811.1"/>
    </source>
</evidence>
<dbReference type="OrthoDB" id="6132182at2759"/>
<dbReference type="PROSITE" id="PS00498">
    <property type="entry name" value="TYROSINASE_2"/>
    <property type="match status" value="1"/>
</dbReference>
<dbReference type="PRINTS" id="PR00092">
    <property type="entry name" value="TYROSINASE"/>
</dbReference>
<proteinExistence type="predicted"/>
<keyword evidence="2" id="KW-0186">Copper</keyword>
<evidence type="ECO:0000256" key="1">
    <source>
        <dbReference type="ARBA" id="ARBA00022723"/>
    </source>
</evidence>
<dbReference type="EMBL" id="VJMH01006410">
    <property type="protein sequence ID" value="KAF0689811.1"/>
    <property type="molecule type" value="Genomic_DNA"/>
</dbReference>
<evidence type="ECO:0000256" key="2">
    <source>
        <dbReference type="ARBA" id="ARBA00023008"/>
    </source>
</evidence>
<dbReference type="Pfam" id="PF00264">
    <property type="entry name" value="Tyrosinase"/>
    <property type="match status" value="1"/>
</dbReference>
<keyword evidence="1" id="KW-0479">Metal-binding</keyword>
<dbReference type="AlphaFoldDB" id="A0A485LCV6"/>
<gene>
    <name evidence="6" type="primary">Aste57867_18769</name>
    <name evidence="5" type="ORF">As57867_018705</name>
    <name evidence="6" type="ORF">ASTE57867_18769</name>
</gene>
<keyword evidence="7" id="KW-1185">Reference proteome</keyword>
<organism evidence="6 7">
    <name type="scientific">Aphanomyces stellatus</name>
    <dbReference type="NCBI Taxonomy" id="120398"/>
    <lineage>
        <taxon>Eukaryota</taxon>
        <taxon>Sar</taxon>
        <taxon>Stramenopiles</taxon>
        <taxon>Oomycota</taxon>
        <taxon>Saprolegniomycetes</taxon>
        <taxon>Saprolegniales</taxon>
        <taxon>Verrucalvaceae</taxon>
        <taxon>Aphanomyces</taxon>
    </lineage>
</organism>
<accession>A0A485LCV6</accession>
<dbReference type="GO" id="GO:0016491">
    <property type="term" value="F:oxidoreductase activity"/>
    <property type="evidence" value="ECO:0007669"/>
    <property type="project" value="InterPro"/>
</dbReference>
<evidence type="ECO:0000313" key="6">
    <source>
        <dbReference type="EMBL" id="VFT95503.1"/>
    </source>
</evidence>
<dbReference type="Gene3D" id="1.10.1280.10">
    <property type="entry name" value="Di-copper center containing domain from catechol oxidase"/>
    <property type="match status" value="1"/>
</dbReference>
<dbReference type="PANTHER" id="PTHR11474:SF126">
    <property type="entry name" value="TYROSINASE-LIKE PROTEIN TYR-1-RELATED"/>
    <property type="match status" value="1"/>
</dbReference>
<sequence length="521" mass="58196">MRRIHFLVLGCFAALAIAQSTQTCNTSAVRVRRPWSNHTTAEKKLFVGAVGDAMAAGFHHRFVEIHTEPSSENEAHGCMFLYWHRKFLLAYENMLRSLKPDYACLTLPYWDYATLSSSFVTGSCTNMYQCAKDLIDAFGGDVDSSSRRSWDVINGGGVPGQGCVAKPPLNNFCQSTTAFQRRQCMGCVPRSPLSGARVPSEANIVQVFSQILGGSSSGNGKSLYEATQGIQIGCHNTIHSALSGAMASFQSPADPLFYLHHGQVDLMHRIHFKCNVADTRVGQVPVLSDTEKQDADDQRIWSWCQRSRDGSWIYPTDPIRMIVGQRGAQQWDVHDPKNPLYPFFKDLPLSYYQYADGDDLGPFSYRYLYTGMLADMLTKCKQFVAPRRATVMMQETDAAASRGYAINPTYKDRCGDRPRSSCEVTESSFIDYISNAAANYGWSQDELIEQMDALVCVHHHECLGGCFDYSYEFKTIFRPSGPPRCVTVMGHLTAGRLFIKLPGWRSVMARFFPCNTPSTAL</sequence>
<dbReference type="PANTHER" id="PTHR11474">
    <property type="entry name" value="TYROSINASE FAMILY MEMBER"/>
    <property type="match status" value="1"/>
</dbReference>
<dbReference type="InterPro" id="IPR008922">
    <property type="entry name" value="Di-copper_centre_dom_sf"/>
</dbReference>
<feature type="signal peptide" evidence="3">
    <location>
        <begin position="1"/>
        <end position="18"/>
    </location>
</feature>
<feature type="domain" description="Tyrosinase copper-binding" evidence="4">
    <location>
        <begin position="254"/>
        <end position="265"/>
    </location>
</feature>
<dbReference type="Proteomes" id="UP000332933">
    <property type="component" value="Unassembled WGS sequence"/>
</dbReference>
<name>A0A485LCV6_9STRA</name>
<evidence type="ECO:0000259" key="4">
    <source>
        <dbReference type="PROSITE" id="PS00498"/>
    </source>
</evidence>
<protein>
    <submittedName>
        <fullName evidence="6">Aste57867_18769 protein</fullName>
    </submittedName>
</protein>